<feature type="compositionally biased region" description="Basic and acidic residues" evidence="1">
    <location>
        <begin position="25"/>
        <end position="44"/>
    </location>
</feature>
<gene>
    <name evidence="3" type="primary">LOC115744615</name>
</gene>
<keyword evidence="2" id="KW-1185">Reference proteome</keyword>
<evidence type="ECO:0000256" key="1">
    <source>
        <dbReference type="SAM" id="MobiDB-lite"/>
    </source>
</evidence>
<dbReference type="OrthoDB" id="10615700at2759"/>
<dbReference type="GeneID" id="115744615"/>
<dbReference type="RefSeq" id="XP_030535735.1">
    <property type="nucleotide sequence ID" value="XM_030679875.2"/>
</dbReference>
<feature type="region of interest" description="Disordered" evidence="1">
    <location>
        <begin position="151"/>
        <end position="220"/>
    </location>
</feature>
<feature type="compositionally biased region" description="Polar residues" evidence="1">
    <location>
        <begin position="210"/>
        <end position="220"/>
    </location>
</feature>
<dbReference type="AlphaFoldDB" id="A0A8B8PLR0"/>
<proteinExistence type="predicted"/>
<feature type="compositionally biased region" description="Acidic residues" evidence="1">
    <location>
        <begin position="45"/>
        <end position="74"/>
    </location>
</feature>
<accession>A0A8B8PLR0</accession>
<name>A0A8B8PLR0_9MYRT</name>
<sequence length="220" mass="24249">MADAQGNSSASSSTLDSLSPVDDVTDVKHDTNPETGEEFFHDKEQEGDEGEGEGEEEEEDREEYEDEEDEEEEANLNSAAAEEENPFQVLICAWEFTRRAEIRRNLRALRGELDDPLNKRCTRCKLRGHVCLDCPLPLRFIPWHHRWGTVPQQNPVQPNEAHSPGQGQATSPSKGGCTGSSSQEVDPETAVPSLSSERASQLGKRKSESGSRTGSPTGKL</sequence>
<reference evidence="3" key="1">
    <citation type="submission" date="2025-08" db="UniProtKB">
        <authorList>
            <consortium name="RefSeq"/>
        </authorList>
    </citation>
    <scope>IDENTIFICATION</scope>
    <source>
        <tissue evidence="3">Leaf</tissue>
    </source>
</reference>
<protein>
    <submittedName>
        <fullName evidence="3">Histone H3.v1-like</fullName>
    </submittedName>
</protein>
<dbReference type="Proteomes" id="UP000827889">
    <property type="component" value="Chromosome 4"/>
</dbReference>
<feature type="compositionally biased region" description="Low complexity" evidence="1">
    <location>
        <begin position="8"/>
        <end position="19"/>
    </location>
</feature>
<dbReference type="KEGG" id="rarg:115744615"/>
<evidence type="ECO:0000313" key="2">
    <source>
        <dbReference type="Proteomes" id="UP000827889"/>
    </source>
</evidence>
<organism evidence="2 3">
    <name type="scientific">Rhodamnia argentea</name>
    <dbReference type="NCBI Taxonomy" id="178133"/>
    <lineage>
        <taxon>Eukaryota</taxon>
        <taxon>Viridiplantae</taxon>
        <taxon>Streptophyta</taxon>
        <taxon>Embryophyta</taxon>
        <taxon>Tracheophyta</taxon>
        <taxon>Spermatophyta</taxon>
        <taxon>Magnoliopsida</taxon>
        <taxon>eudicotyledons</taxon>
        <taxon>Gunneridae</taxon>
        <taxon>Pentapetalae</taxon>
        <taxon>rosids</taxon>
        <taxon>malvids</taxon>
        <taxon>Myrtales</taxon>
        <taxon>Myrtaceae</taxon>
        <taxon>Myrtoideae</taxon>
        <taxon>Myrteae</taxon>
        <taxon>Australasian group</taxon>
        <taxon>Rhodamnia</taxon>
    </lineage>
</organism>
<feature type="compositionally biased region" description="Polar residues" evidence="1">
    <location>
        <begin position="165"/>
        <end position="184"/>
    </location>
</feature>
<evidence type="ECO:0000313" key="3">
    <source>
        <dbReference type="RefSeq" id="XP_030535735.1"/>
    </source>
</evidence>
<feature type="region of interest" description="Disordered" evidence="1">
    <location>
        <begin position="1"/>
        <end position="82"/>
    </location>
</feature>